<dbReference type="InterPro" id="IPR036291">
    <property type="entry name" value="NAD(P)-bd_dom_sf"/>
</dbReference>
<dbReference type="Gene3D" id="3.40.50.720">
    <property type="entry name" value="NAD(P)-binding Rossmann-like Domain"/>
    <property type="match status" value="1"/>
</dbReference>
<proteinExistence type="inferred from homology"/>
<evidence type="ECO:0000259" key="4">
    <source>
        <dbReference type="Pfam" id="PF01370"/>
    </source>
</evidence>
<keyword evidence="2" id="KW-0560">Oxidoreductase</keyword>
<keyword evidence="6" id="KW-1185">Reference proteome</keyword>
<comment type="similarity">
    <text evidence="1">Belongs to the NAD(P)-dependent epimerase/dehydratase family.</text>
</comment>
<dbReference type="EMBL" id="SADE01000001">
    <property type="protein sequence ID" value="RVU38420.1"/>
    <property type="molecule type" value="Genomic_DNA"/>
</dbReference>
<dbReference type="GO" id="GO:0016491">
    <property type="term" value="F:oxidoreductase activity"/>
    <property type="evidence" value="ECO:0007669"/>
    <property type="project" value="UniProtKB-KW"/>
</dbReference>
<dbReference type="AlphaFoldDB" id="A0A3S2ZAZ1"/>
<evidence type="ECO:0000256" key="2">
    <source>
        <dbReference type="ARBA" id="ARBA00023002"/>
    </source>
</evidence>
<dbReference type="PANTHER" id="PTHR43103:SF5">
    <property type="entry name" value="4-EPIMERASE, PUTATIVE (AFU_ORTHOLOGUE AFUA_7G00360)-RELATED"/>
    <property type="match status" value="1"/>
</dbReference>
<organism evidence="5 6">
    <name type="scientific">Hwanghaeella grinnelliae</name>
    <dbReference type="NCBI Taxonomy" id="2500179"/>
    <lineage>
        <taxon>Bacteria</taxon>
        <taxon>Pseudomonadati</taxon>
        <taxon>Pseudomonadota</taxon>
        <taxon>Alphaproteobacteria</taxon>
        <taxon>Rhodospirillales</taxon>
        <taxon>Rhodospirillaceae</taxon>
        <taxon>Hwanghaeella</taxon>
    </lineage>
</organism>
<gene>
    <name evidence="5" type="ORF">EOI86_03800</name>
</gene>
<dbReference type="OrthoDB" id="8770295at2"/>
<reference evidence="6" key="1">
    <citation type="submission" date="2019-01" db="EMBL/GenBank/DDBJ databases">
        <title>Gri0909 isolated from a small marine red alga.</title>
        <authorList>
            <person name="Kim J."/>
            <person name="Jeong S.E."/>
            <person name="Jeon C.O."/>
        </authorList>
    </citation>
    <scope>NUCLEOTIDE SEQUENCE [LARGE SCALE GENOMIC DNA]</scope>
    <source>
        <strain evidence="6">Gri0909</strain>
    </source>
</reference>
<keyword evidence="3" id="KW-0520">NAD</keyword>
<dbReference type="Proteomes" id="UP000287447">
    <property type="component" value="Unassembled WGS sequence"/>
</dbReference>
<accession>A0A3S2ZAZ1</accession>
<evidence type="ECO:0000256" key="3">
    <source>
        <dbReference type="ARBA" id="ARBA00023027"/>
    </source>
</evidence>
<evidence type="ECO:0000313" key="6">
    <source>
        <dbReference type="Proteomes" id="UP000287447"/>
    </source>
</evidence>
<evidence type="ECO:0000313" key="5">
    <source>
        <dbReference type="EMBL" id="RVU38420.1"/>
    </source>
</evidence>
<dbReference type="RefSeq" id="WP_127763791.1">
    <property type="nucleotide sequence ID" value="NZ_SADE01000001.1"/>
</dbReference>
<dbReference type="SUPFAM" id="SSF51735">
    <property type="entry name" value="NAD(P)-binding Rossmann-fold domains"/>
    <property type="match status" value="1"/>
</dbReference>
<dbReference type="CDD" id="cd08946">
    <property type="entry name" value="SDR_e"/>
    <property type="match status" value="1"/>
</dbReference>
<dbReference type="Pfam" id="PF01370">
    <property type="entry name" value="Epimerase"/>
    <property type="match status" value="1"/>
</dbReference>
<feature type="domain" description="NAD-dependent epimerase/dehydratase" evidence="4">
    <location>
        <begin position="4"/>
        <end position="165"/>
    </location>
</feature>
<evidence type="ECO:0000256" key="1">
    <source>
        <dbReference type="ARBA" id="ARBA00007637"/>
    </source>
</evidence>
<comment type="caution">
    <text evidence="5">The sequence shown here is derived from an EMBL/GenBank/DDBJ whole genome shotgun (WGS) entry which is preliminary data.</text>
</comment>
<dbReference type="PANTHER" id="PTHR43103">
    <property type="entry name" value="NUCLEOSIDE-DIPHOSPHATE-SUGAR EPIMERASE"/>
    <property type="match status" value="1"/>
</dbReference>
<protein>
    <submittedName>
        <fullName evidence="5">NAD(P)-dependent oxidoreductase</fullName>
    </submittedName>
</protein>
<sequence length="264" mass="29005">MSKILITGAGGGLGTSLRKSVASWADSVRLSDVTEITDCAPNEEFVACPLGDKDAVQALVDGVDGIVHLGGMSIEDTFETILDSNLRGTYHIFEAARKAGKPRVMFASSNHAIGFHTRDTELNGDSPFRPDSLYGLSKCYGELLARYYYDKFGVESVSVRIGSCFPEPVDRRMLATWLSPTDFDSMIQAIFSAPRTGAAMIYGVSDNLETWWNNDHARFLGWKPRDSSDRFREKVYAKPYDLKPDDLAVVHQGGGFAAAGHFED</sequence>
<dbReference type="InterPro" id="IPR001509">
    <property type="entry name" value="Epimerase_deHydtase"/>
</dbReference>
<name>A0A3S2ZAZ1_9PROT</name>